<dbReference type="Pfam" id="PF13302">
    <property type="entry name" value="Acetyltransf_3"/>
    <property type="match status" value="1"/>
</dbReference>
<gene>
    <name evidence="2" type="ORF">H9L23_05865</name>
</gene>
<dbReference type="Gene3D" id="3.40.630.30">
    <property type="match status" value="1"/>
</dbReference>
<accession>A0A7G9QJU7</accession>
<dbReference type="RefSeq" id="WP_187594089.1">
    <property type="nucleotide sequence ID" value="NZ_CP060723.1"/>
</dbReference>
<dbReference type="InterPro" id="IPR051531">
    <property type="entry name" value="N-acetyltransferase"/>
</dbReference>
<feature type="domain" description="N-acetyltransferase" evidence="1">
    <location>
        <begin position="17"/>
        <end position="174"/>
    </location>
</feature>
<keyword evidence="2" id="KW-0808">Transferase</keyword>
<reference evidence="2 3" key="1">
    <citation type="submission" date="2020-08" db="EMBL/GenBank/DDBJ databases">
        <title>Genome sequence of Pedobacter roseus KACC 11594T.</title>
        <authorList>
            <person name="Hyun D.-W."/>
            <person name="Bae J.-W."/>
        </authorList>
    </citation>
    <scope>NUCLEOTIDE SEQUENCE [LARGE SCALE GENOMIC DNA]</scope>
    <source>
        <strain evidence="2 3">KACC 11594</strain>
    </source>
</reference>
<dbReference type="AlphaFoldDB" id="A0A7G9QJU7"/>
<name>A0A7G9QJU7_9SPHI</name>
<dbReference type="PANTHER" id="PTHR43792">
    <property type="entry name" value="GNAT FAMILY, PUTATIVE (AFU_ORTHOLOGUE AFUA_3G00765)-RELATED-RELATED"/>
    <property type="match status" value="1"/>
</dbReference>
<sequence length="177" mass="20463">MANRNFSPFPILTTERLTLRQLSTDDEQNIFALRSDPAINKYLGRAPSKTIEDATNFINQINDNIQKNNSIYWIITLTETKTFAGTICLFDFSDEKNSCEIGYELMTKFQNQGIMKEALEEVIAYAFNTLQFQKIAAFTHQENQQSSKLLKKFNFTQSLETNEENPDYNIFTLNTIN</sequence>
<proteinExistence type="predicted"/>
<organism evidence="2 3">
    <name type="scientific">Pedobacter roseus</name>
    <dbReference type="NCBI Taxonomy" id="336820"/>
    <lineage>
        <taxon>Bacteria</taxon>
        <taxon>Pseudomonadati</taxon>
        <taxon>Bacteroidota</taxon>
        <taxon>Sphingobacteriia</taxon>
        <taxon>Sphingobacteriales</taxon>
        <taxon>Sphingobacteriaceae</taxon>
        <taxon>Pedobacter</taxon>
    </lineage>
</organism>
<dbReference type="EMBL" id="CP060723">
    <property type="protein sequence ID" value="QNN43622.1"/>
    <property type="molecule type" value="Genomic_DNA"/>
</dbReference>
<dbReference type="InterPro" id="IPR016181">
    <property type="entry name" value="Acyl_CoA_acyltransferase"/>
</dbReference>
<protein>
    <submittedName>
        <fullName evidence="2">GNAT family N-acetyltransferase</fullName>
    </submittedName>
</protein>
<dbReference type="InterPro" id="IPR000182">
    <property type="entry name" value="GNAT_dom"/>
</dbReference>
<dbReference type="KEGG" id="proe:H9L23_05865"/>
<evidence type="ECO:0000259" key="1">
    <source>
        <dbReference type="PROSITE" id="PS51186"/>
    </source>
</evidence>
<dbReference type="GO" id="GO:0016747">
    <property type="term" value="F:acyltransferase activity, transferring groups other than amino-acyl groups"/>
    <property type="evidence" value="ECO:0007669"/>
    <property type="project" value="InterPro"/>
</dbReference>
<evidence type="ECO:0000313" key="2">
    <source>
        <dbReference type="EMBL" id="QNN43622.1"/>
    </source>
</evidence>
<keyword evidence="3" id="KW-1185">Reference proteome</keyword>
<dbReference type="SUPFAM" id="SSF55729">
    <property type="entry name" value="Acyl-CoA N-acyltransferases (Nat)"/>
    <property type="match status" value="1"/>
</dbReference>
<dbReference type="PROSITE" id="PS51186">
    <property type="entry name" value="GNAT"/>
    <property type="match status" value="1"/>
</dbReference>
<dbReference type="Proteomes" id="UP000515806">
    <property type="component" value="Chromosome"/>
</dbReference>
<evidence type="ECO:0000313" key="3">
    <source>
        <dbReference type="Proteomes" id="UP000515806"/>
    </source>
</evidence>